<organism evidence="3 4">
    <name type="scientific">Dyadobacter psychrotolerans</name>
    <dbReference type="NCBI Taxonomy" id="2541721"/>
    <lineage>
        <taxon>Bacteria</taxon>
        <taxon>Pseudomonadati</taxon>
        <taxon>Bacteroidota</taxon>
        <taxon>Cytophagia</taxon>
        <taxon>Cytophagales</taxon>
        <taxon>Spirosomataceae</taxon>
        <taxon>Dyadobacter</taxon>
    </lineage>
</organism>
<dbReference type="Pfam" id="PF06580">
    <property type="entry name" value="His_kinase"/>
    <property type="match status" value="1"/>
</dbReference>
<dbReference type="RefSeq" id="WP_131957061.1">
    <property type="nucleotide sequence ID" value="NZ_SMFL01000002.1"/>
</dbReference>
<gene>
    <name evidence="3" type="ORF">E0F88_05125</name>
</gene>
<dbReference type="GO" id="GO:0016020">
    <property type="term" value="C:membrane"/>
    <property type="evidence" value="ECO:0007669"/>
    <property type="project" value="InterPro"/>
</dbReference>
<sequence>MFAGKLSDFDTFRLPLQNNRPVMIDFSKIKQQALNPYLLWMGYWLLWLLMLSSFQQFDKAVWGATVNVGIQSAVAYINIRFLIPDFFEKRKYTAYVIIALLILFVFTKAHLSLIEPYLQTSSWGRKIRFPRAFQFGRIYLFLILVLIVSAAYKFAVDRFQALQRQSELAKKQLETELETLRNQINPHFLFNTLNNIYTLAYLREDNAAPMILKLSALLRYMLHECQNEKVPLEKEVSFLENIIEMQKLKSDNFAKRINLETAGIRPDHLIAPLLLLGFVENSFKHSDLDLNAEGFIDIKLTVDGAGIFHFICTNTKQKNYKVVQQQGGIGLANTRKRLHLIYGNQFDLKITDTPDNYQISLNLPVHEN</sequence>
<name>A0A4R5DS42_9BACT</name>
<dbReference type="InterPro" id="IPR050640">
    <property type="entry name" value="Bact_2-comp_sensor_kinase"/>
</dbReference>
<feature type="transmembrane region" description="Helical" evidence="1">
    <location>
        <begin position="138"/>
        <end position="156"/>
    </location>
</feature>
<evidence type="ECO:0000313" key="4">
    <source>
        <dbReference type="Proteomes" id="UP000294850"/>
    </source>
</evidence>
<protein>
    <recommendedName>
        <fullName evidence="2">Signal transduction histidine kinase internal region domain-containing protein</fullName>
    </recommendedName>
</protein>
<evidence type="ECO:0000259" key="2">
    <source>
        <dbReference type="Pfam" id="PF06580"/>
    </source>
</evidence>
<accession>A0A4R5DS42</accession>
<feature type="transmembrane region" description="Helical" evidence="1">
    <location>
        <begin position="37"/>
        <end position="54"/>
    </location>
</feature>
<feature type="transmembrane region" description="Helical" evidence="1">
    <location>
        <begin position="60"/>
        <end position="83"/>
    </location>
</feature>
<feature type="transmembrane region" description="Helical" evidence="1">
    <location>
        <begin position="95"/>
        <end position="118"/>
    </location>
</feature>
<dbReference type="Proteomes" id="UP000294850">
    <property type="component" value="Unassembled WGS sequence"/>
</dbReference>
<proteinExistence type="predicted"/>
<evidence type="ECO:0000313" key="3">
    <source>
        <dbReference type="EMBL" id="TDE17276.1"/>
    </source>
</evidence>
<feature type="domain" description="Signal transduction histidine kinase internal region" evidence="2">
    <location>
        <begin position="176"/>
        <end position="251"/>
    </location>
</feature>
<reference evidence="3 4" key="1">
    <citation type="submission" date="2019-03" db="EMBL/GenBank/DDBJ databases">
        <title>Dyadobacter AR-3-6 sp. nov., isolated from arctic soil.</title>
        <authorList>
            <person name="Chaudhary D.K."/>
        </authorList>
    </citation>
    <scope>NUCLEOTIDE SEQUENCE [LARGE SCALE GENOMIC DNA]</scope>
    <source>
        <strain evidence="3 4">AR-3-6</strain>
    </source>
</reference>
<keyword evidence="1" id="KW-1133">Transmembrane helix</keyword>
<dbReference type="OrthoDB" id="9792992at2"/>
<dbReference type="PANTHER" id="PTHR34220:SF7">
    <property type="entry name" value="SENSOR HISTIDINE KINASE YPDA"/>
    <property type="match status" value="1"/>
</dbReference>
<keyword evidence="1" id="KW-0812">Transmembrane</keyword>
<dbReference type="InterPro" id="IPR010559">
    <property type="entry name" value="Sig_transdc_His_kin_internal"/>
</dbReference>
<comment type="caution">
    <text evidence="3">The sequence shown here is derived from an EMBL/GenBank/DDBJ whole genome shotgun (WGS) entry which is preliminary data.</text>
</comment>
<evidence type="ECO:0000256" key="1">
    <source>
        <dbReference type="SAM" id="Phobius"/>
    </source>
</evidence>
<dbReference type="EMBL" id="SMFL01000002">
    <property type="protein sequence ID" value="TDE17276.1"/>
    <property type="molecule type" value="Genomic_DNA"/>
</dbReference>
<dbReference type="PANTHER" id="PTHR34220">
    <property type="entry name" value="SENSOR HISTIDINE KINASE YPDA"/>
    <property type="match status" value="1"/>
</dbReference>
<keyword evidence="1" id="KW-0472">Membrane</keyword>
<dbReference type="AlphaFoldDB" id="A0A4R5DS42"/>
<dbReference type="GO" id="GO:0000155">
    <property type="term" value="F:phosphorelay sensor kinase activity"/>
    <property type="evidence" value="ECO:0007669"/>
    <property type="project" value="InterPro"/>
</dbReference>
<keyword evidence="4" id="KW-1185">Reference proteome</keyword>